<accession>A0A7Y4L6P6</accession>
<dbReference type="Pfam" id="PF13088">
    <property type="entry name" value="BNR_2"/>
    <property type="match status" value="1"/>
</dbReference>
<evidence type="ECO:0000313" key="6">
    <source>
        <dbReference type="Proteomes" id="UP000553957"/>
    </source>
</evidence>
<dbReference type="SUPFAM" id="SSF50939">
    <property type="entry name" value="Sialidases"/>
    <property type="match status" value="1"/>
</dbReference>
<dbReference type="InterPro" id="IPR036278">
    <property type="entry name" value="Sialidase_sf"/>
</dbReference>
<comment type="caution">
    <text evidence="4">The sequence shown here is derived from an EMBL/GenBank/DDBJ whole genome shotgun (WGS) entry which is preliminary data.</text>
</comment>
<organism evidence="4 5">
    <name type="scientific">Kribbella sandramycini</name>
    <dbReference type="NCBI Taxonomy" id="60450"/>
    <lineage>
        <taxon>Bacteria</taxon>
        <taxon>Bacillati</taxon>
        <taxon>Actinomycetota</taxon>
        <taxon>Actinomycetes</taxon>
        <taxon>Propionibacteriales</taxon>
        <taxon>Kribbellaceae</taxon>
        <taxon>Kribbella</taxon>
    </lineage>
</organism>
<feature type="chain" id="PRO_5044130807" evidence="1">
    <location>
        <begin position="33"/>
        <end position="580"/>
    </location>
</feature>
<gene>
    <name evidence="3" type="ORF">HNR71_006090</name>
    <name evidence="4" type="ORF">HPO96_34200</name>
</gene>
<dbReference type="EMBL" id="JACHKF010000001">
    <property type="protein sequence ID" value="MBB6570453.1"/>
    <property type="molecule type" value="Genomic_DNA"/>
</dbReference>
<evidence type="ECO:0000259" key="2">
    <source>
        <dbReference type="Pfam" id="PF13088"/>
    </source>
</evidence>
<dbReference type="PANTHER" id="PTHR38792">
    <property type="entry name" value="BNR/ASP-BOX REPEAT DOMAIN PROTEIN (AFU_ORTHOLOGUE AFUA_7G06430)-RELATED"/>
    <property type="match status" value="1"/>
</dbReference>
<dbReference type="Proteomes" id="UP000553957">
    <property type="component" value="Unassembled WGS sequence"/>
</dbReference>
<dbReference type="AlphaFoldDB" id="A0A7Y4L6P6"/>
<keyword evidence="1" id="KW-0732">Signal</keyword>
<feature type="signal peptide" evidence="1">
    <location>
        <begin position="1"/>
        <end position="32"/>
    </location>
</feature>
<dbReference type="PANTHER" id="PTHR38792:SF3">
    <property type="entry name" value="BNR_ASP-BOX REPEAT DOMAIN PROTEIN (AFU_ORTHOLOGUE AFUA_7G06430)-RELATED"/>
    <property type="match status" value="1"/>
</dbReference>
<dbReference type="EMBL" id="JABJRC010000011">
    <property type="protein sequence ID" value="NOL45313.1"/>
    <property type="molecule type" value="Genomic_DNA"/>
</dbReference>
<evidence type="ECO:0000313" key="4">
    <source>
        <dbReference type="EMBL" id="NOL45313.1"/>
    </source>
</evidence>
<keyword evidence="5" id="KW-1185">Reference proteome</keyword>
<protein>
    <submittedName>
        <fullName evidence="4">Exo-alpha-sialidase</fullName>
    </submittedName>
</protein>
<dbReference type="CDD" id="cd15482">
    <property type="entry name" value="Sialidase_non-viral"/>
    <property type="match status" value="1"/>
</dbReference>
<evidence type="ECO:0000313" key="3">
    <source>
        <dbReference type="EMBL" id="MBB6570453.1"/>
    </source>
</evidence>
<evidence type="ECO:0000256" key="1">
    <source>
        <dbReference type="SAM" id="SignalP"/>
    </source>
</evidence>
<dbReference type="RefSeq" id="WP_171678590.1">
    <property type="nucleotide sequence ID" value="NZ_BAAAGT010000017.1"/>
</dbReference>
<reference evidence="4 5" key="1">
    <citation type="submission" date="2020-05" db="EMBL/GenBank/DDBJ databases">
        <title>Genome sequence of Kribbella sandramycini ATCC 39419.</title>
        <authorList>
            <person name="Maclea K.S."/>
            <person name="Fair J.L."/>
        </authorList>
    </citation>
    <scope>NUCLEOTIDE SEQUENCE [LARGE SCALE GENOMIC DNA]</scope>
    <source>
        <strain evidence="4 5">ATCC 39419</strain>
    </source>
</reference>
<reference evidence="3 6" key="2">
    <citation type="submission" date="2020-08" db="EMBL/GenBank/DDBJ databases">
        <title>Sequencing the genomes of 1000 actinobacteria strains.</title>
        <authorList>
            <person name="Klenk H.-P."/>
        </authorList>
    </citation>
    <scope>NUCLEOTIDE SEQUENCE [LARGE SCALE GENOMIC DNA]</scope>
    <source>
        <strain evidence="3 6">DSM 15626</strain>
    </source>
</reference>
<proteinExistence type="predicted"/>
<evidence type="ECO:0000313" key="5">
    <source>
        <dbReference type="Proteomes" id="UP000534306"/>
    </source>
</evidence>
<sequence length="580" mass="61749">MSTSSKRGRLIVAVLALAAAAVLLQPAAYEQAAANGDGRPIHEFADPGDKGLAIRTLRLQHAGRENGTLISTFEHWKPNSSASVPYLIKRSTNDGRSWKTIATVEDGQSGEGRPSPVKWTPSLLELPQRIGRYPAGTILLAGLVWDPAKALAEVQVWRSPDHGRSWKYVGVAQQSSADKRPIWEPFLYVAANGKLVMHFSDERDPAHSQKLSQIVSPDGGDRWGPVTDVVAAPPQHLRPGMPIVTRLPNGRFVLSYELVGAPIAADAMIKESTDGINWGDPADLGRRPQTADHRYLASYPYVVWAPGGGPRGQLILSAGYSIDSREPKQTPEQLQSALVSYDLGKTWHRMHLPFKPKECDGTLWGASLLPSKDGRQLRLDSPAGRPGSTHCGVFAGQANVGTLPYRADFSAGDDPGWVRYSGTWSVGAGNTYVQSGAGGKSLVGSTGWNDYRAATDVTVNGAESTAGLVFRVTDPELAPTSQDGYFATIGADGKLVLGRNAHQKAPVVLATTAVKGGVVVGAKYRLTVVANGARIGAELRAVGSERILASVRATDSAFRNGNIGLVSSGQAAFGNIAVHR</sequence>
<feature type="domain" description="Sialidase" evidence="2">
    <location>
        <begin position="73"/>
        <end position="308"/>
    </location>
</feature>
<dbReference type="InterPro" id="IPR011040">
    <property type="entry name" value="Sialidase"/>
</dbReference>
<dbReference type="Gene3D" id="2.120.10.10">
    <property type="match status" value="1"/>
</dbReference>
<dbReference type="Proteomes" id="UP000534306">
    <property type="component" value="Unassembled WGS sequence"/>
</dbReference>
<name>A0A7Y4L6P6_9ACTN</name>
<dbReference type="Gene3D" id="2.60.120.560">
    <property type="entry name" value="Exo-inulinase, domain 1"/>
    <property type="match status" value="1"/>
</dbReference>